<evidence type="ECO:0000313" key="2">
    <source>
        <dbReference type="EMBL" id="QSQ11970.1"/>
    </source>
</evidence>
<gene>
    <name evidence="2" type="ORF">JY572_26725</name>
</gene>
<name>A0ABX7MZU6_9BACT</name>
<dbReference type="InterPro" id="IPR007831">
    <property type="entry name" value="T2SS_GspE_N"/>
</dbReference>
<protein>
    <submittedName>
        <fullName evidence="2">General secretion pathway protein GspE</fullName>
    </submittedName>
</protein>
<evidence type="ECO:0000259" key="1">
    <source>
        <dbReference type="Pfam" id="PF05157"/>
    </source>
</evidence>
<dbReference type="EMBL" id="CP071091">
    <property type="protein sequence ID" value="QSQ11970.1"/>
    <property type="molecule type" value="Genomic_DNA"/>
</dbReference>
<keyword evidence="3" id="KW-1185">Reference proteome</keyword>
<sequence length="347" mass="36918">MKKRLGDILLARGVVDALQLHSALAYQRKWGVPLGQVVVDQRFCTAEQVLEALAEQAGMQTVDLDAQPPESALARLIPERVAEAHRVVPLRLEGQAPRDTLVVAMAAPASLASLDAVKSVTGRVRVVAKLATDASIRRAIGRMYRGETSTTQRRPGMEGFSLPETDEQMPLVLSGSMAELTNMEAPAEDSVELPLLSSLEEATARPQPVVPAPRAPSHTKLPTLTAARPEPMAQVLVYGWGAEAAAGLVKVLTGKGFSSRVANTEELLASHETQVVVTPLPSMEALGRKVLAQVVVAGKTPEVDLPRAQAVGARGFLAAPVDPDLMLRAVRRLAPTAANATFLRRAS</sequence>
<dbReference type="Proteomes" id="UP000663090">
    <property type="component" value="Chromosome"/>
</dbReference>
<dbReference type="Pfam" id="PF05157">
    <property type="entry name" value="MshEN"/>
    <property type="match status" value="1"/>
</dbReference>
<organism evidence="2 3">
    <name type="scientific">Myxococcus landrumensis</name>
    <dbReference type="NCBI Taxonomy" id="2813577"/>
    <lineage>
        <taxon>Bacteria</taxon>
        <taxon>Pseudomonadati</taxon>
        <taxon>Myxococcota</taxon>
        <taxon>Myxococcia</taxon>
        <taxon>Myxococcales</taxon>
        <taxon>Cystobacterineae</taxon>
        <taxon>Myxococcaceae</taxon>
        <taxon>Myxococcus</taxon>
    </lineage>
</organism>
<evidence type="ECO:0000313" key="3">
    <source>
        <dbReference type="Proteomes" id="UP000663090"/>
    </source>
</evidence>
<proteinExistence type="predicted"/>
<accession>A0ABX7MZU6</accession>
<dbReference type="RefSeq" id="WP_206713706.1">
    <property type="nucleotide sequence ID" value="NZ_CP071091.1"/>
</dbReference>
<feature type="domain" description="Type II secretion system protein GspE N-terminal" evidence="1">
    <location>
        <begin position="58"/>
        <end position="149"/>
    </location>
</feature>
<dbReference type="Gene3D" id="3.30.300.160">
    <property type="entry name" value="Type II secretion system, protein E, N-terminal domain"/>
    <property type="match status" value="1"/>
</dbReference>
<dbReference type="InterPro" id="IPR037257">
    <property type="entry name" value="T2SS_E_N_sf"/>
</dbReference>
<reference evidence="2 3" key="1">
    <citation type="submission" date="2021-02" db="EMBL/GenBank/DDBJ databases">
        <title>De Novo genome assembly of isolated myxobacteria.</title>
        <authorList>
            <person name="Stevens D.C."/>
        </authorList>
    </citation>
    <scope>NUCLEOTIDE SEQUENCE [LARGE SCALE GENOMIC DNA]</scope>
    <source>
        <strain evidence="2 3">SCHIC003</strain>
    </source>
</reference>
<dbReference type="PANTHER" id="PTHR30258">
    <property type="entry name" value="TYPE II SECRETION SYSTEM PROTEIN GSPE-RELATED"/>
    <property type="match status" value="1"/>
</dbReference>
<dbReference type="SUPFAM" id="SSF160246">
    <property type="entry name" value="EspE N-terminal domain-like"/>
    <property type="match status" value="1"/>
</dbReference>
<dbReference type="PANTHER" id="PTHR30258:SF1">
    <property type="entry name" value="PROTEIN TRANSPORT PROTEIN HOFB HOMOLOG"/>
    <property type="match status" value="1"/>
</dbReference>